<feature type="non-terminal residue" evidence="1">
    <location>
        <position position="120"/>
    </location>
</feature>
<proteinExistence type="predicted"/>
<dbReference type="InterPro" id="IPR013783">
    <property type="entry name" value="Ig-like_fold"/>
</dbReference>
<gene>
    <name evidence="1" type="ORF">PGLA2088_LOCUS35215</name>
</gene>
<name>A0A813KNM3_POLGL</name>
<dbReference type="EMBL" id="CAJNNW010031772">
    <property type="protein sequence ID" value="CAE8708997.1"/>
    <property type="molecule type" value="Genomic_DNA"/>
</dbReference>
<dbReference type="AlphaFoldDB" id="A0A813KNM3"/>
<evidence type="ECO:0000313" key="2">
    <source>
        <dbReference type="Proteomes" id="UP000626109"/>
    </source>
</evidence>
<protein>
    <submittedName>
        <fullName evidence="1">Uncharacterized protein</fullName>
    </submittedName>
</protein>
<accession>A0A813KNM3</accession>
<dbReference type="Pfam" id="PF05345">
    <property type="entry name" value="He_PIG"/>
    <property type="match status" value="1"/>
</dbReference>
<evidence type="ECO:0000313" key="1">
    <source>
        <dbReference type="EMBL" id="CAE8708997.1"/>
    </source>
</evidence>
<comment type="caution">
    <text evidence="1">The sequence shown here is derived from an EMBL/GenBank/DDBJ whole genome shotgun (WGS) entry which is preliminary data.</text>
</comment>
<reference evidence="1" key="1">
    <citation type="submission" date="2021-02" db="EMBL/GenBank/DDBJ databases">
        <authorList>
            <person name="Dougan E. K."/>
            <person name="Rhodes N."/>
            <person name="Thang M."/>
            <person name="Chan C."/>
        </authorList>
    </citation>
    <scope>NUCLEOTIDE SEQUENCE</scope>
</reference>
<dbReference type="Gene3D" id="2.60.40.10">
    <property type="entry name" value="Immunoglobulins"/>
    <property type="match status" value="1"/>
</dbReference>
<organism evidence="1 2">
    <name type="scientific">Polarella glacialis</name>
    <name type="common">Dinoflagellate</name>
    <dbReference type="NCBI Taxonomy" id="89957"/>
    <lineage>
        <taxon>Eukaryota</taxon>
        <taxon>Sar</taxon>
        <taxon>Alveolata</taxon>
        <taxon>Dinophyceae</taxon>
        <taxon>Suessiales</taxon>
        <taxon>Suessiaceae</taxon>
        <taxon>Polarella</taxon>
    </lineage>
</organism>
<feature type="non-terminal residue" evidence="1">
    <location>
        <position position="1"/>
    </location>
</feature>
<sequence>VTGRVAKFSVAPVLPTGLALDSTTGVISGLPSELAVEAAYVVTACNEAGEMSMQVTLAVVVPAPVSCSYPHSSSSYTVGDNVSMEPQLEGCMGCSFSVKPKLPEGLVLDKACGVISGSPS</sequence>
<dbReference type="Proteomes" id="UP000626109">
    <property type="component" value="Unassembled WGS sequence"/>
</dbReference>